<keyword evidence="2" id="KW-1185">Reference proteome</keyword>
<sequence length="108" mass="11696">MAIVADGTIQGKEGLHIVSDIRRSHDVIHCEMSGPGMNEGGTGVIALDVDGSISTRGQAPHEREEVSEAISQGDLEVIKHRAQRRWGLTKEDTFLDIVGGKHGQIPWC</sequence>
<gene>
    <name evidence="1" type="ORF">AMTR_s00002p00246140</name>
</gene>
<proteinExistence type="predicted"/>
<dbReference type="Proteomes" id="UP000017836">
    <property type="component" value="Unassembled WGS sequence"/>
</dbReference>
<dbReference type="AlphaFoldDB" id="W1P0U9"/>
<protein>
    <submittedName>
        <fullName evidence="1">Uncharacterized protein</fullName>
    </submittedName>
</protein>
<organism evidence="1 2">
    <name type="scientific">Amborella trichopoda</name>
    <dbReference type="NCBI Taxonomy" id="13333"/>
    <lineage>
        <taxon>Eukaryota</taxon>
        <taxon>Viridiplantae</taxon>
        <taxon>Streptophyta</taxon>
        <taxon>Embryophyta</taxon>
        <taxon>Tracheophyta</taxon>
        <taxon>Spermatophyta</taxon>
        <taxon>Magnoliopsida</taxon>
        <taxon>Amborellales</taxon>
        <taxon>Amborellaceae</taxon>
        <taxon>Amborella</taxon>
    </lineage>
</organism>
<dbReference type="Gramene" id="ERN01254">
    <property type="protein sequence ID" value="ERN01254"/>
    <property type="gene ID" value="AMTR_s00002p00246140"/>
</dbReference>
<dbReference type="EMBL" id="KI394767">
    <property type="protein sequence ID" value="ERN01254.1"/>
    <property type="molecule type" value="Genomic_DNA"/>
</dbReference>
<evidence type="ECO:0000313" key="1">
    <source>
        <dbReference type="EMBL" id="ERN01254.1"/>
    </source>
</evidence>
<dbReference type="HOGENOM" id="CLU_2200444_0_0_1"/>
<name>W1P0U9_AMBTC</name>
<accession>W1P0U9</accession>
<evidence type="ECO:0000313" key="2">
    <source>
        <dbReference type="Proteomes" id="UP000017836"/>
    </source>
</evidence>
<reference evidence="2" key="1">
    <citation type="journal article" date="2013" name="Science">
        <title>The Amborella genome and the evolution of flowering plants.</title>
        <authorList>
            <consortium name="Amborella Genome Project"/>
        </authorList>
    </citation>
    <scope>NUCLEOTIDE SEQUENCE [LARGE SCALE GENOMIC DNA]</scope>
</reference>